<dbReference type="GO" id="GO:0042545">
    <property type="term" value="P:cell wall modification"/>
    <property type="evidence" value="ECO:0007669"/>
    <property type="project" value="UniProtKB-UniRule"/>
</dbReference>
<dbReference type="InterPro" id="IPR033131">
    <property type="entry name" value="Pectinesterase_Asp_AS"/>
</dbReference>
<dbReference type="EC" id="3.1.1.11" evidence="3 8"/>
<keyword evidence="11" id="KW-1185">Reference proteome</keyword>
<dbReference type="OMA" id="WDRSENE"/>
<dbReference type="PANTHER" id="PTHR31321">
    <property type="entry name" value="ACYL-COA THIOESTER HYDROLASE YBHC-RELATED"/>
    <property type="match status" value="1"/>
</dbReference>
<dbReference type="FunFam" id="2.160.20.10:FF:000030">
    <property type="entry name" value="Pectinesterase"/>
    <property type="match status" value="1"/>
</dbReference>
<dbReference type="AlphaFoldDB" id="A0A0K9NPX3"/>
<dbReference type="PANTHER" id="PTHR31321:SF12">
    <property type="entry name" value="PECTINESTERASE 31"/>
    <property type="match status" value="1"/>
</dbReference>
<feature type="active site" evidence="7">
    <location>
        <position position="176"/>
    </location>
</feature>
<dbReference type="InterPro" id="IPR011050">
    <property type="entry name" value="Pectin_lyase_fold/virulence"/>
</dbReference>
<evidence type="ECO:0000256" key="6">
    <source>
        <dbReference type="ARBA" id="ARBA00047928"/>
    </source>
</evidence>
<keyword evidence="4 8" id="KW-0378">Hydrolase</keyword>
<dbReference type="Pfam" id="PF01095">
    <property type="entry name" value="Pectinesterase"/>
    <property type="match status" value="1"/>
</dbReference>
<gene>
    <name evidence="10" type="ORF">ZOSMA_7G00640</name>
</gene>
<dbReference type="Proteomes" id="UP000036987">
    <property type="component" value="Unassembled WGS sequence"/>
</dbReference>
<dbReference type="EMBL" id="LFYR01001978">
    <property type="protein sequence ID" value="KMZ58035.1"/>
    <property type="molecule type" value="Genomic_DNA"/>
</dbReference>
<dbReference type="InterPro" id="IPR000070">
    <property type="entry name" value="Pectinesterase_cat"/>
</dbReference>
<evidence type="ECO:0000256" key="1">
    <source>
        <dbReference type="ARBA" id="ARBA00005184"/>
    </source>
</evidence>
<comment type="similarity">
    <text evidence="2">Belongs to the pectinesterase family.</text>
</comment>
<dbReference type="PROSITE" id="PS00503">
    <property type="entry name" value="PECTINESTERASE_2"/>
    <property type="match status" value="1"/>
</dbReference>
<evidence type="ECO:0000256" key="2">
    <source>
        <dbReference type="ARBA" id="ARBA00008891"/>
    </source>
</evidence>
<evidence type="ECO:0000313" key="10">
    <source>
        <dbReference type="EMBL" id="KMZ58035.1"/>
    </source>
</evidence>
<dbReference type="OrthoDB" id="2019149at2759"/>
<feature type="domain" description="Pectinesterase catalytic" evidence="9">
    <location>
        <begin position="24"/>
        <end position="308"/>
    </location>
</feature>
<dbReference type="UniPathway" id="UPA00545">
    <property type="reaction ID" value="UER00823"/>
</dbReference>
<evidence type="ECO:0000256" key="8">
    <source>
        <dbReference type="RuleBase" id="RU000589"/>
    </source>
</evidence>
<dbReference type="STRING" id="29655.A0A0K9NPX3"/>
<dbReference type="InterPro" id="IPR012334">
    <property type="entry name" value="Pectin_lyas_fold"/>
</dbReference>
<accession>A0A0K9NPX3</accession>
<dbReference type="GO" id="GO:0045490">
    <property type="term" value="P:pectin catabolic process"/>
    <property type="evidence" value="ECO:0000318"/>
    <property type="project" value="GO_Central"/>
</dbReference>
<protein>
    <recommendedName>
        <fullName evidence="3 8">Pectinesterase</fullName>
        <ecNumber evidence="3 8">3.1.1.11</ecNumber>
    </recommendedName>
</protein>
<keyword evidence="5 8" id="KW-0063">Aspartyl esterase</keyword>
<evidence type="ECO:0000256" key="3">
    <source>
        <dbReference type="ARBA" id="ARBA00013229"/>
    </source>
</evidence>
<evidence type="ECO:0000259" key="9">
    <source>
        <dbReference type="Pfam" id="PF01095"/>
    </source>
</evidence>
<evidence type="ECO:0000313" key="11">
    <source>
        <dbReference type="Proteomes" id="UP000036987"/>
    </source>
</evidence>
<dbReference type="Gene3D" id="2.160.20.10">
    <property type="entry name" value="Single-stranded right-handed beta-helix, Pectin lyase-like"/>
    <property type="match status" value="1"/>
</dbReference>
<sequence>MSGNRRVLRVVEAHSSGTKANTSGGVCYGTVQDAIDAVPLGNTIRTTIMIPPGVYCQPIYIPKTKNFITLAGSIPEVTILTWNNTATNIRHHQSSRLIGTGTFGCGTVIVEGADFVAENITFENSAPQGSGQAVAVRVTADRCAFYNCRFLSWQDTLYLHHGKQYLKNCYIEGSVDFIFGNSTALLEHCHINCKSQGFITAQSRKTSNETTGYVFLRCVITGNGATSYSYLGRPWGPFGRVIFAYTWMDSCIKPAGWHNWDKQENEKSSCFYQYRCSGPGSDLSKRVTWSRELIEEEAGQFLAHTFIDPDAGRQWLSPRMAIKIPFSA</sequence>
<dbReference type="GO" id="GO:0030599">
    <property type="term" value="F:pectinesterase activity"/>
    <property type="evidence" value="ECO:0000318"/>
    <property type="project" value="GO_Central"/>
</dbReference>
<evidence type="ECO:0000256" key="4">
    <source>
        <dbReference type="ARBA" id="ARBA00022801"/>
    </source>
</evidence>
<evidence type="ECO:0000256" key="7">
    <source>
        <dbReference type="PROSITE-ProRule" id="PRU10040"/>
    </source>
</evidence>
<comment type="catalytic activity">
    <reaction evidence="6 8">
        <text>[(1-&gt;4)-alpha-D-galacturonosyl methyl ester](n) + n H2O = [(1-&gt;4)-alpha-D-galacturonosyl](n) + n methanol + n H(+)</text>
        <dbReference type="Rhea" id="RHEA:22380"/>
        <dbReference type="Rhea" id="RHEA-COMP:14570"/>
        <dbReference type="Rhea" id="RHEA-COMP:14573"/>
        <dbReference type="ChEBI" id="CHEBI:15377"/>
        <dbReference type="ChEBI" id="CHEBI:15378"/>
        <dbReference type="ChEBI" id="CHEBI:17790"/>
        <dbReference type="ChEBI" id="CHEBI:140522"/>
        <dbReference type="ChEBI" id="CHEBI:140523"/>
        <dbReference type="EC" id="3.1.1.11"/>
    </reaction>
</comment>
<dbReference type="SUPFAM" id="SSF51126">
    <property type="entry name" value="Pectin lyase-like"/>
    <property type="match status" value="1"/>
</dbReference>
<reference evidence="11" key="1">
    <citation type="journal article" date="2016" name="Nature">
        <title>The genome of the seagrass Zostera marina reveals angiosperm adaptation to the sea.</title>
        <authorList>
            <person name="Olsen J.L."/>
            <person name="Rouze P."/>
            <person name="Verhelst B."/>
            <person name="Lin Y.-C."/>
            <person name="Bayer T."/>
            <person name="Collen J."/>
            <person name="Dattolo E."/>
            <person name="De Paoli E."/>
            <person name="Dittami S."/>
            <person name="Maumus F."/>
            <person name="Michel G."/>
            <person name="Kersting A."/>
            <person name="Lauritano C."/>
            <person name="Lohaus R."/>
            <person name="Toepel M."/>
            <person name="Tonon T."/>
            <person name="Vanneste K."/>
            <person name="Amirebrahimi M."/>
            <person name="Brakel J."/>
            <person name="Bostroem C."/>
            <person name="Chovatia M."/>
            <person name="Grimwood J."/>
            <person name="Jenkins J.W."/>
            <person name="Jueterbock A."/>
            <person name="Mraz A."/>
            <person name="Stam W.T."/>
            <person name="Tice H."/>
            <person name="Bornberg-Bauer E."/>
            <person name="Green P.J."/>
            <person name="Pearson G.A."/>
            <person name="Procaccini G."/>
            <person name="Duarte C.M."/>
            <person name="Schmutz J."/>
            <person name="Reusch T.B.H."/>
            <person name="Van de Peer Y."/>
        </authorList>
    </citation>
    <scope>NUCLEOTIDE SEQUENCE [LARGE SCALE GENOMIC DNA]</scope>
    <source>
        <strain evidence="11">cv. Finnish</strain>
    </source>
</reference>
<organism evidence="10 11">
    <name type="scientific">Zostera marina</name>
    <name type="common">Eelgrass</name>
    <dbReference type="NCBI Taxonomy" id="29655"/>
    <lineage>
        <taxon>Eukaryota</taxon>
        <taxon>Viridiplantae</taxon>
        <taxon>Streptophyta</taxon>
        <taxon>Embryophyta</taxon>
        <taxon>Tracheophyta</taxon>
        <taxon>Spermatophyta</taxon>
        <taxon>Magnoliopsida</taxon>
        <taxon>Liliopsida</taxon>
        <taxon>Zosteraceae</taxon>
        <taxon>Zostera</taxon>
    </lineage>
</organism>
<comment type="caution">
    <text evidence="10">The sequence shown here is derived from an EMBL/GenBank/DDBJ whole genome shotgun (WGS) entry which is preliminary data.</text>
</comment>
<name>A0A0K9NPX3_ZOSMR</name>
<proteinExistence type="inferred from homology"/>
<comment type="pathway">
    <text evidence="1 8">Glycan metabolism; pectin degradation; 2-dehydro-3-deoxy-D-gluconate from pectin: step 1/5.</text>
</comment>
<evidence type="ECO:0000256" key="5">
    <source>
        <dbReference type="ARBA" id="ARBA00023085"/>
    </source>
</evidence>